<gene>
    <name evidence="2" type="ORF">QD47_00425</name>
</gene>
<sequence>MSVENRVLAIQDGLDGRVNAVIDQTLAEKRLVGAVVMIYMDGSPVYVRAAGLADREEHRLMREDALFRLSSISKPIVSTAALVLAAQGQIGLDESIERWLPDFRPRLISGEQPSITVRQLLTHTAGLTYGFLEEEGGGPYQRAGVSDGMDFSNLTLEENLQRLASVPLLYTPGKAWGYSIATDVLGAIISRVCGTTLEQAVKKLVTDPLGMQDTSFTVADPERLAAAYVNDTLEPRRMRELEVAQVFEGTAGLRFQPARAFDPTAFHSGGSGMIGSAKDFMRLLETLRNGGNPLLSEEWVREMGTIQTGNLSLAGWPGRGFGLGFTVLQNPDEGETAESPGTWRLGGAYGHSWFVDPAQRLSVVAFTNTAFEGMSGPFTTELCQAIYGSSKRV</sequence>
<dbReference type="PANTHER" id="PTHR43283">
    <property type="entry name" value="BETA-LACTAMASE-RELATED"/>
    <property type="match status" value="1"/>
</dbReference>
<evidence type="ECO:0000259" key="1">
    <source>
        <dbReference type="Pfam" id="PF00144"/>
    </source>
</evidence>
<dbReference type="InterPro" id="IPR050789">
    <property type="entry name" value="Diverse_Enzym_Activities"/>
</dbReference>
<accession>A0A0D7X7Q8</accession>
<dbReference type="EMBL" id="JTHP01000001">
    <property type="protein sequence ID" value="KJD47456.1"/>
    <property type="molecule type" value="Genomic_DNA"/>
</dbReference>
<proteinExistence type="predicted"/>
<dbReference type="Gene3D" id="3.40.710.10">
    <property type="entry name" value="DD-peptidase/beta-lactamase superfamily"/>
    <property type="match status" value="1"/>
</dbReference>
<dbReference type="AlphaFoldDB" id="A0A0D7X7Q8"/>
<dbReference type="RefSeq" id="WP_044644249.1">
    <property type="nucleotide sequence ID" value="NZ_JTHP01000001.1"/>
</dbReference>
<feature type="domain" description="Beta-lactamase-related" evidence="1">
    <location>
        <begin position="18"/>
        <end position="375"/>
    </location>
</feature>
<protein>
    <submittedName>
        <fullName evidence="2">Beta-lactamase</fullName>
    </submittedName>
</protein>
<dbReference type="Proteomes" id="UP000032534">
    <property type="component" value="Unassembled WGS sequence"/>
</dbReference>
<dbReference type="Pfam" id="PF00144">
    <property type="entry name" value="Beta-lactamase"/>
    <property type="match status" value="1"/>
</dbReference>
<dbReference type="SUPFAM" id="SSF56601">
    <property type="entry name" value="beta-lactamase/transpeptidase-like"/>
    <property type="match status" value="1"/>
</dbReference>
<evidence type="ECO:0000313" key="2">
    <source>
        <dbReference type="EMBL" id="KJD47456.1"/>
    </source>
</evidence>
<organism evidence="2 3">
    <name type="scientific">Paenibacillus terrae</name>
    <dbReference type="NCBI Taxonomy" id="159743"/>
    <lineage>
        <taxon>Bacteria</taxon>
        <taxon>Bacillati</taxon>
        <taxon>Bacillota</taxon>
        <taxon>Bacilli</taxon>
        <taxon>Bacillales</taxon>
        <taxon>Paenibacillaceae</taxon>
        <taxon>Paenibacillus</taxon>
    </lineage>
</organism>
<evidence type="ECO:0000313" key="3">
    <source>
        <dbReference type="Proteomes" id="UP000032534"/>
    </source>
</evidence>
<dbReference type="InterPro" id="IPR001466">
    <property type="entry name" value="Beta-lactam-related"/>
</dbReference>
<keyword evidence="3" id="KW-1185">Reference proteome</keyword>
<dbReference type="PANTHER" id="PTHR43283:SF3">
    <property type="entry name" value="BETA-LACTAMASE FAMILY PROTEIN (AFU_ORTHOLOGUE AFUA_5G07500)"/>
    <property type="match status" value="1"/>
</dbReference>
<comment type="caution">
    <text evidence="2">The sequence shown here is derived from an EMBL/GenBank/DDBJ whole genome shotgun (WGS) entry which is preliminary data.</text>
</comment>
<dbReference type="OrthoDB" id="9770183at2"/>
<name>A0A0D7X7Q8_9BACL</name>
<dbReference type="InterPro" id="IPR012338">
    <property type="entry name" value="Beta-lactam/transpept-like"/>
</dbReference>
<reference evidence="2 3" key="1">
    <citation type="submission" date="2014-11" db="EMBL/GenBank/DDBJ databases">
        <title>Draft Genome Sequences of Paenibacillus polymyxa NRRL B-30509 and Paenibacillus terrae NRRL B-30644, Strains from a Poultry Environment that Produce Tridecaptin A and Paenicidins.</title>
        <authorList>
            <person name="van Belkum M.J."/>
            <person name="Lohans C.T."/>
            <person name="Vederas J.C."/>
        </authorList>
    </citation>
    <scope>NUCLEOTIDE SEQUENCE [LARGE SCALE GENOMIC DNA]</scope>
    <source>
        <strain evidence="2 3">NRRL B-30644</strain>
    </source>
</reference>
<dbReference type="PATRIC" id="fig|159743.3.peg.96"/>